<evidence type="ECO:0000313" key="3">
    <source>
        <dbReference type="Proteomes" id="UP000298324"/>
    </source>
</evidence>
<keyword evidence="1" id="KW-0812">Transmembrane</keyword>
<evidence type="ECO:0000256" key="1">
    <source>
        <dbReference type="SAM" id="Phobius"/>
    </source>
</evidence>
<comment type="caution">
    <text evidence="2">The sequence shown here is derived from an EMBL/GenBank/DDBJ whole genome shotgun (WGS) entry which is preliminary data.</text>
</comment>
<protein>
    <submittedName>
        <fullName evidence="2">Uncharacterized protein</fullName>
    </submittedName>
</protein>
<sequence length="69" mass="7507">MNFLKEILIYLLSSGVGILLIISSSFIEGQGESLIKISKIFGAMLFILGLVLLVVSIIGELLTFIFGLF</sequence>
<feature type="transmembrane region" description="Helical" evidence="1">
    <location>
        <begin position="7"/>
        <end position="27"/>
    </location>
</feature>
<accession>A0A4Y7R9P8</accession>
<reference evidence="2 3" key="1">
    <citation type="journal article" date="2018" name="Environ. Microbiol.">
        <title>Novel energy conservation strategies and behaviour of Pelotomaculum schinkii driving syntrophic propionate catabolism.</title>
        <authorList>
            <person name="Hidalgo-Ahumada C.A.P."/>
            <person name="Nobu M.K."/>
            <person name="Narihiro T."/>
            <person name="Tamaki H."/>
            <person name="Liu W.T."/>
            <person name="Kamagata Y."/>
            <person name="Stams A.J.M."/>
            <person name="Imachi H."/>
            <person name="Sousa D.Z."/>
        </authorList>
    </citation>
    <scope>NUCLEOTIDE SEQUENCE [LARGE SCALE GENOMIC DNA]</scope>
    <source>
        <strain evidence="2 3">HH</strain>
    </source>
</reference>
<dbReference type="Proteomes" id="UP000298324">
    <property type="component" value="Unassembled WGS sequence"/>
</dbReference>
<organism evidence="2 3">
    <name type="scientific">Pelotomaculum schinkii</name>
    <dbReference type="NCBI Taxonomy" id="78350"/>
    <lineage>
        <taxon>Bacteria</taxon>
        <taxon>Bacillati</taxon>
        <taxon>Bacillota</taxon>
        <taxon>Clostridia</taxon>
        <taxon>Eubacteriales</taxon>
        <taxon>Desulfotomaculaceae</taxon>
        <taxon>Pelotomaculum</taxon>
    </lineage>
</organism>
<keyword evidence="1" id="KW-0472">Membrane</keyword>
<keyword evidence="1" id="KW-1133">Transmembrane helix</keyword>
<dbReference type="AlphaFoldDB" id="A0A4Y7R9P8"/>
<evidence type="ECO:0000313" key="2">
    <source>
        <dbReference type="EMBL" id="TEB05370.1"/>
    </source>
</evidence>
<name>A0A4Y7R9P8_9FIRM</name>
<proteinExistence type="predicted"/>
<keyword evidence="3" id="KW-1185">Reference proteome</keyword>
<feature type="transmembrane region" description="Helical" evidence="1">
    <location>
        <begin position="39"/>
        <end position="68"/>
    </location>
</feature>
<dbReference type="RefSeq" id="WP_190240442.1">
    <property type="nucleotide sequence ID" value="NZ_QFGA01000002.1"/>
</dbReference>
<gene>
    <name evidence="2" type="ORF">Psch_02411</name>
</gene>
<dbReference type="EMBL" id="QFGA01000002">
    <property type="protein sequence ID" value="TEB05370.1"/>
    <property type="molecule type" value="Genomic_DNA"/>
</dbReference>